<protein>
    <recommendedName>
        <fullName evidence="5 15">Succinyl-diaminopimelate desuccinylase</fullName>
        <shortName evidence="15">SDAP desuccinylase</shortName>
        <ecNumber evidence="4 15">3.5.1.18</ecNumber>
    </recommendedName>
    <alternativeName>
        <fullName evidence="13 15">N-succinyl-LL-2,6-diaminoheptanedioate amidohydrolase</fullName>
    </alternativeName>
</protein>
<feature type="active site" evidence="15">
    <location>
        <position position="78"/>
    </location>
</feature>
<evidence type="ECO:0000256" key="15">
    <source>
        <dbReference type="HAMAP-Rule" id="MF_01690"/>
    </source>
</evidence>
<keyword evidence="7 15" id="KW-0479">Metal-binding</keyword>
<evidence type="ECO:0000256" key="3">
    <source>
        <dbReference type="ARBA" id="ARBA00011738"/>
    </source>
</evidence>
<dbReference type="PANTHER" id="PTHR43808:SF31">
    <property type="entry name" value="N-ACETYL-L-CITRULLINE DEACETYLASE"/>
    <property type="match status" value="1"/>
</dbReference>
<evidence type="ECO:0000256" key="12">
    <source>
        <dbReference type="ARBA" id="ARBA00023285"/>
    </source>
</evidence>
<dbReference type="EMBL" id="JBHUII010000001">
    <property type="protein sequence ID" value="MFD2204474.1"/>
    <property type="molecule type" value="Genomic_DNA"/>
</dbReference>
<sequence length="387" mass="41817">MSVENPASALEVSQALIRCPSVTPEEGGALDLMETLLKPLGFECQRLPFDCANTYGVDNLYARRGTSGPVFGYGGHTDVVPVGDLQAWTVDPFGGAVVDGKLIGRGAVDMKGSIGAYVAALTRFLNAPQNKNFDGSLSLIITGDEEGIGQNGTKKVLEWMADKGETMDVCLIGEPTSNDVLGDMVKIGRRGSMNFSLSVRGIQGHTAYPQLASNPIHPLVTMLHNLLEEPLDSGTEHFPPSSLQLTTIDVGNTTTNVIPADAKAHFNVRFSDLYSSEQVEAWVRERLHRADFEYDLQIRVSGESFLCPPGPLSGLISQSIEKITGIKAELGTSGGTSDARFIKDYATVAEFGLLNDTAHKVDEHCSVQELEDLSRIYESMLKGYFKV</sequence>
<dbReference type="Gene3D" id="3.40.630.10">
    <property type="entry name" value="Zn peptidases"/>
    <property type="match status" value="2"/>
</dbReference>
<keyword evidence="10 15" id="KW-0220">Diaminopimelate biosynthesis</keyword>
<feature type="binding site" evidence="15">
    <location>
        <position position="109"/>
    </location>
    <ligand>
        <name>Zn(2+)</name>
        <dbReference type="ChEBI" id="CHEBI:29105"/>
        <label>1</label>
    </ligand>
</feature>
<evidence type="ECO:0000256" key="1">
    <source>
        <dbReference type="ARBA" id="ARBA00005130"/>
    </source>
</evidence>
<feature type="domain" description="Peptidase M20 dimerisation" evidence="16">
    <location>
        <begin position="187"/>
        <end position="292"/>
    </location>
</feature>
<evidence type="ECO:0000313" key="17">
    <source>
        <dbReference type="EMBL" id="MFD2204474.1"/>
    </source>
</evidence>
<feature type="binding site" evidence="15">
    <location>
        <position position="174"/>
    </location>
    <ligand>
        <name>Zn(2+)</name>
        <dbReference type="ChEBI" id="CHEBI:29105"/>
        <label>1</label>
    </ligand>
</feature>
<keyword evidence="9 15" id="KW-0862">Zinc</keyword>
<proteinExistence type="inferred from homology"/>
<dbReference type="Gene3D" id="3.30.70.360">
    <property type="match status" value="1"/>
</dbReference>
<dbReference type="GO" id="GO:0009014">
    <property type="term" value="F:succinyl-diaminopimelate desuccinylase activity"/>
    <property type="evidence" value="ECO:0007669"/>
    <property type="project" value="UniProtKB-EC"/>
</dbReference>
<accession>A0ABW5BG13</accession>
<keyword evidence="11 15" id="KW-0457">Lysine biosynthesis</keyword>
<evidence type="ECO:0000313" key="18">
    <source>
        <dbReference type="Proteomes" id="UP001597294"/>
    </source>
</evidence>
<evidence type="ECO:0000256" key="4">
    <source>
        <dbReference type="ARBA" id="ARBA00011921"/>
    </source>
</evidence>
<dbReference type="Proteomes" id="UP001597294">
    <property type="component" value="Unassembled WGS sequence"/>
</dbReference>
<dbReference type="InterPro" id="IPR036264">
    <property type="entry name" value="Bact_exopeptidase_dim_dom"/>
</dbReference>
<dbReference type="InterPro" id="IPR005941">
    <property type="entry name" value="DapE_proteobac"/>
</dbReference>
<dbReference type="InterPro" id="IPR050072">
    <property type="entry name" value="Peptidase_M20A"/>
</dbReference>
<comment type="function">
    <text evidence="15">Catalyzes the hydrolysis of N-succinyl-L,L-diaminopimelic acid (SDAP), forming succinate and LL-2,6-diaminopimelate (DAP), an intermediate involved in the bacterial biosynthesis of lysine and meso-diaminopimelic acid, an essential component of bacterial cell walls.</text>
</comment>
<dbReference type="SUPFAM" id="SSF53187">
    <property type="entry name" value="Zn-dependent exopeptidases"/>
    <property type="match status" value="1"/>
</dbReference>
<dbReference type="InterPro" id="IPR011650">
    <property type="entry name" value="Peptidase_M20_dimer"/>
</dbReference>
<comment type="cofactor">
    <cofactor evidence="15">
        <name>Zn(2+)</name>
        <dbReference type="ChEBI" id="CHEBI:29105"/>
    </cofactor>
    <cofactor evidence="15">
        <name>Co(2+)</name>
        <dbReference type="ChEBI" id="CHEBI:48828"/>
    </cofactor>
    <text evidence="15">Binds 2 Zn(2+) or Co(2+) ions per subunit.</text>
</comment>
<comment type="subunit">
    <text evidence="3 15">Homodimer.</text>
</comment>
<comment type="pathway">
    <text evidence="1 15">Amino-acid biosynthesis; L-lysine biosynthesis via DAP pathway; LL-2,6-diaminopimelate from (S)-tetrahydrodipicolinate (succinylase route): step 3/3.</text>
</comment>
<dbReference type="HAMAP" id="MF_01690">
    <property type="entry name" value="DapE"/>
    <property type="match status" value="1"/>
</dbReference>
<reference evidence="18" key="1">
    <citation type="journal article" date="2019" name="Int. J. Syst. Evol. Microbiol.">
        <title>The Global Catalogue of Microorganisms (GCM) 10K type strain sequencing project: providing services to taxonomists for standard genome sequencing and annotation.</title>
        <authorList>
            <consortium name="The Broad Institute Genomics Platform"/>
            <consortium name="The Broad Institute Genome Sequencing Center for Infectious Disease"/>
            <person name="Wu L."/>
            <person name="Ma J."/>
        </authorList>
    </citation>
    <scope>NUCLEOTIDE SEQUENCE [LARGE SCALE GENOMIC DNA]</scope>
    <source>
        <strain evidence="18">CGMCC 4.7192</strain>
    </source>
</reference>
<evidence type="ECO:0000256" key="10">
    <source>
        <dbReference type="ARBA" id="ARBA00022915"/>
    </source>
</evidence>
<keyword evidence="8 15" id="KW-0378">Hydrolase</keyword>
<comment type="catalytic activity">
    <reaction evidence="14 15">
        <text>N-succinyl-(2S,6S)-2,6-diaminopimelate + H2O = (2S,6S)-2,6-diaminopimelate + succinate</text>
        <dbReference type="Rhea" id="RHEA:22608"/>
        <dbReference type="ChEBI" id="CHEBI:15377"/>
        <dbReference type="ChEBI" id="CHEBI:30031"/>
        <dbReference type="ChEBI" id="CHEBI:57609"/>
        <dbReference type="ChEBI" id="CHEBI:58087"/>
        <dbReference type="EC" id="3.5.1.18"/>
    </reaction>
</comment>
<gene>
    <name evidence="15 17" type="primary">dapE</name>
    <name evidence="17" type="ORF">ACFSKO_02570</name>
</gene>
<dbReference type="InterPro" id="IPR002933">
    <property type="entry name" value="Peptidase_M20"/>
</dbReference>
<dbReference type="SUPFAM" id="SSF55031">
    <property type="entry name" value="Bacterial exopeptidase dimerisation domain"/>
    <property type="match status" value="1"/>
</dbReference>
<feature type="binding site" evidence="15">
    <location>
        <position position="76"/>
    </location>
    <ligand>
        <name>Zn(2+)</name>
        <dbReference type="ChEBI" id="CHEBI:29105"/>
        <label>1</label>
    </ligand>
</feature>
<organism evidence="17 18">
    <name type="scientific">Kiloniella antarctica</name>
    <dbReference type="NCBI Taxonomy" id="1550907"/>
    <lineage>
        <taxon>Bacteria</taxon>
        <taxon>Pseudomonadati</taxon>
        <taxon>Pseudomonadota</taxon>
        <taxon>Alphaproteobacteria</taxon>
        <taxon>Rhodospirillales</taxon>
        <taxon>Kiloniellaceae</taxon>
        <taxon>Kiloniella</taxon>
    </lineage>
</organism>
<keyword evidence="18" id="KW-1185">Reference proteome</keyword>
<feature type="binding site" evidence="15">
    <location>
        <position position="109"/>
    </location>
    <ligand>
        <name>Zn(2+)</name>
        <dbReference type="ChEBI" id="CHEBI:29105"/>
        <label>2</label>
    </ligand>
</feature>
<evidence type="ECO:0000256" key="13">
    <source>
        <dbReference type="ARBA" id="ARBA00031891"/>
    </source>
</evidence>
<dbReference type="Pfam" id="PF01546">
    <property type="entry name" value="Peptidase_M20"/>
    <property type="match status" value="1"/>
</dbReference>
<comment type="similarity">
    <text evidence="2 15">Belongs to the peptidase M20A family. DapE subfamily.</text>
</comment>
<comment type="caution">
    <text evidence="17">The sequence shown here is derived from an EMBL/GenBank/DDBJ whole genome shotgun (WGS) entry which is preliminary data.</text>
</comment>
<evidence type="ECO:0000256" key="7">
    <source>
        <dbReference type="ARBA" id="ARBA00022723"/>
    </source>
</evidence>
<evidence type="ECO:0000256" key="2">
    <source>
        <dbReference type="ARBA" id="ARBA00006746"/>
    </source>
</evidence>
<feature type="active site" description="Proton acceptor" evidence="15">
    <location>
        <position position="145"/>
    </location>
</feature>
<keyword evidence="12 15" id="KW-0170">Cobalt</keyword>
<dbReference type="RefSeq" id="WP_380248095.1">
    <property type="nucleotide sequence ID" value="NZ_JBHUII010000001.1"/>
</dbReference>
<evidence type="ECO:0000256" key="8">
    <source>
        <dbReference type="ARBA" id="ARBA00022801"/>
    </source>
</evidence>
<name>A0ABW5BG13_9PROT</name>
<dbReference type="CDD" id="cd03891">
    <property type="entry name" value="M20_DapE_proteobac"/>
    <property type="match status" value="1"/>
</dbReference>
<evidence type="ECO:0000256" key="11">
    <source>
        <dbReference type="ARBA" id="ARBA00023154"/>
    </source>
</evidence>
<dbReference type="NCBIfam" id="TIGR01246">
    <property type="entry name" value="dapE_proteo"/>
    <property type="match status" value="1"/>
</dbReference>
<keyword evidence="6 15" id="KW-0028">Amino-acid biosynthesis</keyword>
<evidence type="ECO:0000256" key="6">
    <source>
        <dbReference type="ARBA" id="ARBA00022605"/>
    </source>
</evidence>
<evidence type="ECO:0000256" key="5">
    <source>
        <dbReference type="ARBA" id="ARBA00022391"/>
    </source>
</evidence>
<evidence type="ECO:0000256" key="14">
    <source>
        <dbReference type="ARBA" id="ARBA00051301"/>
    </source>
</evidence>
<dbReference type="Pfam" id="PF07687">
    <property type="entry name" value="M20_dimer"/>
    <property type="match status" value="1"/>
</dbReference>
<feature type="binding site" evidence="15">
    <location>
        <position position="146"/>
    </location>
    <ligand>
        <name>Zn(2+)</name>
        <dbReference type="ChEBI" id="CHEBI:29105"/>
        <label>2</label>
    </ligand>
</feature>
<evidence type="ECO:0000256" key="9">
    <source>
        <dbReference type="ARBA" id="ARBA00022833"/>
    </source>
</evidence>
<evidence type="ECO:0000259" key="16">
    <source>
        <dbReference type="Pfam" id="PF07687"/>
    </source>
</evidence>
<dbReference type="NCBIfam" id="NF009557">
    <property type="entry name" value="PRK13009.1"/>
    <property type="match status" value="1"/>
</dbReference>
<dbReference type="PANTHER" id="PTHR43808">
    <property type="entry name" value="ACETYLORNITHINE DEACETYLASE"/>
    <property type="match status" value="1"/>
</dbReference>
<feature type="binding site" evidence="15">
    <location>
        <position position="359"/>
    </location>
    <ligand>
        <name>Zn(2+)</name>
        <dbReference type="ChEBI" id="CHEBI:29105"/>
        <label>2</label>
    </ligand>
</feature>
<dbReference type="EC" id="3.5.1.18" evidence="4 15"/>